<proteinExistence type="predicted"/>
<dbReference type="RefSeq" id="WP_394844946.1">
    <property type="nucleotide sequence ID" value="NZ_CP089982.1"/>
</dbReference>
<dbReference type="Proteomes" id="UP001379533">
    <property type="component" value="Chromosome"/>
</dbReference>
<dbReference type="Pfam" id="PF00550">
    <property type="entry name" value="PP-binding"/>
    <property type="match status" value="1"/>
</dbReference>
<feature type="domain" description="Carrier" evidence="1">
    <location>
        <begin position="7"/>
        <end position="89"/>
    </location>
</feature>
<dbReference type="Gene3D" id="1.10.1200.10">
    <property type="entry name" value="ACP-like"/>
    <property type="match status" value="1"/>
</dbReference>
<dbReference type="PROSITE" id="PS50075">
    <property type="entry name" value="CARRIER"/>
    <property type="match status" value="1"/>
</dbReference>
<sequence length="104" mass="11509">MSENTESDNIELHDRILAFVRDELATTTEREGLTATTPLLEAGILDSLRTARLIAWLRDDLKVRVPPLAMTGKNFHNIDRITDLVASLRATLTSAIALGKEPAR</sequence>
<dbReference type="SUPFAM" id="SSF47336">
    <property type="entry name" value="ACP-like"/>
    <property type="match status" value="1"/>
</dbReference>
<protein>
    <submittedName>
        <fullName evidence="2">Acyl carrier protein</fullName>
    </submittedName>
</protein>
<evidence type="ECO:0000313" key="2">
    <source>
        <dbReference type="EMBL" id="WXA94344.1"/>
    </source>
</evidence>
<dbReference type="InterPro" id="IPR036736">
    <property type="entry name" value="ACP-like_sf"/>
</dbReference>
<accession>A0ABZ2KBT6</accession>
<gene>
    <name evidence="2" type="ORF">LZC95_48850</name>
</gene>
<keyword evidence="3" id="KW-1185">Reference proteome</keyword>
<dbReference type="InterPro" id="IPR009081">
    <property type="entry name" value="PP-bd_ACP"/>
</dbReference>
<reference evidence="2 3" key="1">
    <citation type="submission" date="2021-12" db="EMBL/GenBank/DDBJ databases">
        <title>Discovery of the Pendulisporaceae a myxobacterial family with distinct sporulation behavior and unique specialized metabolism.</title>
        <authorList>
            <person name="Garcia R."/>
            <person name="Popoff A."/>
            <person name="Bader C.D."/>
            <person name="Loehr J."/>
            <person name="Walesch S."/>
            <person name="Walt C."/>
            <person name="Boldt J."/>
            <person name="Bunk B."/>
            <person name="Haeckl F.J.F.P.J."/>
            <person name="Gunesch A.P."/>
            <person name="Birkelbach J."/>
            <person name="Nuebel U."/>
            <person name="Pietschmann T."/>
            <person name="Bach T."/>
            <person name="Mueller R."/>
        </authorList>
    </citation>
    <scope>NUCLEOTIDE SEQUENCE [LARGE SCALE GENOMIC DNA]</scope>
    <source>
        <strain evidence="2 3">MSr12523</strain>
    </source>
</reference>
<evidence type="ECO:0000259" key="1">
    <source>
        <dbReference type="PROSITE" id="PS50075"/>
    </source>
</evidence>
<evidence type="ECO:0000313" key="3">
    <source>
        <dbReference type="Proteomes" id="UP001379533"/>
    </source>
</evidence>
<name>A0ABZ2KBT6_9BACT</name>
<dbReference type="EMBL" id="CP089982">
    <property type="protein sequence ID" value="WXA94344.1"/>
    <property type="molecule type" value="Genomic_DNA"/>
</dbReference>
<organism evidence="2 3">
    <name type="scientific">Pendulispora brunnea</name>
    <dbReference type="NCBI Taxonomy" id="2905690"/>
    <lineage>
        <taxon>Bacteria</taxon>
        <taxon>Pseudomonadati</taxon>
        <taxon>Myxococcota</taxon>
        <taxon>Myxococcia</taxon>
        <taxon>Myxococcales</taxon>
        <taxon>Sorangiineae</taxon>
        <taxon>Pendulisporaceae</taxon>
        <taxon>Pendulispora</taxon>
    </lineage>
</organism>